<protein>
    <submittedName>
        <fullName evidence="9">Efflux RND transporter periplasmic adaptor subunit</fullName>
    </submittedName>
</protein>
<feature type="domain" description="Multidrug resistance protein MdtA-like alpha-helical hairpin" evidence="5">
    <location>
        <begin position="102"/>
        <end position="169"/>
    </location>
</feature>
<evidence type="ECO:0000259" key="8">
    <source>
        <dbReference type="Pfam" id="PF25967"/>
    </source>
</evidence>
<comment type="similarity">
    <text evidence="2">Belongs to the membrane fusion protein (MFP) (TC 8.A.1) family.</text>
</comment>
<evidence type="ECO:0000259" key="7">
    <source>
        <dbReference type="Pfam" id="PF25954"/>
    </source>
</evidence>
<dbReference type="Pfam" id="PF25954">
    <property type="entry name" value="Beta-barrel_RND_2"/>
    <property type="match status" value="1"/>
</dbReference>
<evidence type="ECO:0000256" key="4">
    <source>
        <dbReference type="ARBA" id="ARBA00023054"/>
    </source>
</evidence>
<dbReference type="Gene3D" id="2.40.30.170">
    <property type="match status" value="1"/>
</dbReference>
<reference evidence="9" key="1">
    <citation type="submission" date="2023-08" db="EMBL/GenBank/DDBJ databases">
        <title>Increased levels of nutrients transform a symbiont into a lethal pathobiont.</title>
        <authorList>
            <person name="Lachnit T."/>
            <person name="Ulrich L."/>
            <person name="Willmer F.M."/>
            <person name="Hasenbein T."/>
            <person name="Steiner L.X."/>
            <person name="Wolters M."/>
            <person name="Herbst E.M."/>
            <person name="Deines P."/>
        </authorList>
    </citation>
    <scope>NUCLEOTIDE SEQUENCE</scope>
    <source>
        <strain evidence="9">T3</strain>
    </source>
</reference>
<dbReference type="InterPro" id="IPR058624">
    <property type="entry name" value="MdtA-like_HH"/>
</dbReference>
<dbReference type="RefSeq" id="WP_350448683.1">
    <property type="nucleotide sequence ID" value="NZ_CP158373.1"/>
</dbReference>
<evidence type="ECO:0000313" key="9">
    <source>
        <dbReference type="EMBL" id="XBY67141.1"/>
    </source>
</evidence>
<dbReference type="PANTHER" id="PTHR30469:SF15">
    <property type="entry name" value="HLYD FAMILY OF SECRETION PROTEINS"/>
    <property type="match status" value="1"/>
</dbReference>
<sequence length="366" mass="39383">MNDATRRACLLPLAALLLAGCGEKEQPPPPPPRPVLSLVVQSQHQQSVGHFAGTIQARYETTLGFRTNGRIASRAVDVGDKVAEGALLATLDPTDQQNRLRASEGDRASAEAQWIDAQADARRQEELFTRGVGAKANLDAARTRLKTTRASLDQARAAEQQASDQLAYTRLTTDFDGVVTAWRAEAGQVVAAGQEVVTLARPEVREAVFDLPDDLAGAIPEDARFTVVAQLQGEASTTGHIREMAPQADAATRTRRVRLSLEQTPESFRLGTTVRVELSSPVAPRVSLPASVLVRAEPGAPEDRGQVWVVDEKAAVVHRREVQVLRREGDRVLIGKGLADGERVVSAGVNSLKEGQAVKLDEGDRP</sequence>
<dbReference type="GO" id="GO:0015562">
    <property type="term" value="F:efflux transmembrane transporter activity"/>
    <property type="evidence" value="ECO:0007669"/>
    <property type="project" value="TreeGrafter"/>
</dbReference>
<evidence type="ECO:0000256" key="1">
    <source>
        <dbReference type="ARBA" id="ARBA00004196"/>
    </source>
</evidence>
<dbReference type="PANTHER" id="PTHR30469">
    <property type="entry name" value="MULTIDRUG RESISTANCE PROTEIN MDTA"/>
    <property type="match status" value="1"/>
</dbReference>
<dbReference type="Pfam" id="PF25917">
    <property type="entry name" value="BSH_RND"/>
    <property type="match status" value="1"/>
</dbReference>
<dbReference type="GO" id="GO:1990281">
    <property type="term" value="C:efflux pump complex"/>
    <property type="evidence" value="ECO:0007669"/>
    <property type="project" value="TreeGrafter"/>
</dbReference>
<organism evidence="9">
    <name type="scientific">Pseudomonas solani</name>
    <dbReference type="NCBI Taxonomy" id="2731552"/>
    <lineage>
        <taxon>Bacteria</taxon>
        <taxon>Pseudomonadati</taxon>
        <taxon>Pseudomonadota</taxon>
        <taxon>Gammaproteobacteria</taxon>
        <taxon>Pseudomonadales</taxon>
        <taxon>Pseudomonadaceae</taxon>
        <taxon>Pseudomonas</taxon>
    </lineage>
</organism>
<gene>
    <name evidence="9" type="ORF">ABS648_15605</name>
</gene>
<dbReference type="AlphaFoldDB" id="A0AAU7YA23"/>
<dbReference type="PROSITE" id="PS51257">
    <property type="entry name" value="PROKAR_LIPOPROTEIN"/>
    <property type="match status" value="1"/>
</dbReference>
<dbReference type="Gene3D" id="1.10.287.470">
    <property type="entry name" value="Helix hairpin bin"/>
    <property type="match status" value="1"/>
</dbReference>
<evidence type="ECO:0000256" key="3">
    <source>
        <dbReference type="ARBA" id="ARBA00022448"/>
    </source>
</evidence>
<proteinExistence type="inferred from homology"/>
<feature type="domain" description="CusB-like beta-barrel" evidence="7">
    <location>
        <begin position="209"/>
        <end position="280"/>
    </location>
</feature>
<dbReference type="EMBL" id="CP158373">
    <property type="protein sequence ID" value="XBY67141.1"/>
    <property type="molecule type" value="Genomic_DNA"/>
</dbReference>
<dbReference type="InterPro" id="IPR006143">
    <property type="entry name" value="RND_pump_MFP"/>
</dbReference>
<comment type="subcellular location">
    <subcellularLocation>
        <location evidence="1">Cell envelope</location>
    </subcellularLocation>
</comment>
<dbReference type="InterPro" id="IPR058625">
    <property type="entry name" value="MdtA-like_BSH"/>
</dbReference>
<keyword evidence="3" id="KW-0813">Transport</keyword>
<dbReference type="SUPFAM" id="SSF111369">
    <property type="entry name" value="HlyD-like secretion proteins"/>
    <property type="match status" value="1"/>
</dbReference>
<feature type="domain" description="Multidrug resistance protein MdtA-like C-terminal permuted SH3" evidence="8">
    <location>
        <begin position="303"/>
        <end position="349"/>
    </location>
</feature>
<dbReference type="Gene3D" id="2.40.420.20">
    <property type="match status" value="1"/>
</dbReference>
<dbReference type="NCBIfam" id="TIGR01730">
    <property type="entry name" value="RND_mfp"/>
    <property type="match status" value="1"/>
</dbReference>
<evidence type="ECO:0000256" key="2">
    <source>
        <dbReference type="ARBA" id="ARBA00009477"/>
    </source>
</evidence>
<dbReference type="InterPro" id="IPR058627">
    <property type="entry name" value="MdtA-like_C"/>
</dbReference>
<keyword evidence="4" id="KW-0175">Coiled coil</keyword>
<dbReference type="Gene3D" id="2.40.50.100">
    <property type="match status" value="1"/>
</dbReference>
<name>A0AAU7YA23_9PSED</name>
<feature type="domain" description="Multidrug resistance protein MdtA-like barrel-sandwich hybrid" evidence="6">
    <location>
        <begin position="63"/>
        <end position="195"/>
    </location>
</feature>
<evidence type="ECO:0000259" key="6">
    <source>
        <dbReference type="Pfam" id="PF25917"/>
    </source>
</evidence>
<dbReference type="Pfam" id="PF25967">
    <property type="entry name" value="RND-MFP_C"/>
    <property type="match status" value="1"/>
</dbReference>
<dbReference type="InterPro" id="IPR058792">
    <property type="entry name" value="Beta-barrel_RND_2"/>
</dbReference>
<evidence type="ECO:0000259" key="5">
    <source>
        <dbReference type="Pfam" id="PF25876"/>
    </source>
</evidence>
<accession>A0AAU7YA23</accession>
<dbReference type="Pfam" id="PF25876">
    <property type="entry name" value="HH_MFP_RND"/>
    <property type="match status" value="1"/>
</dbReference>